<evidence type="ECO:0000313" key="2">
    <source>
        <dbReference type="Proteomes" id="UP000601435"/>
    </source>
</evidence>
<gene>
    <name evidence="1" type="ORF">SNEC2469_LOCUS20394</name>
</gene>
<evidence type="ECO:0000313" key="1">
    <source>
        <dbReference type="EMBL" id="CAE7707496.1"/>
    </source>
</evidence>
<keyword evidence="2" id="KW-1185">Reference proteome</keyword>
<dbReference type="Proteomes" id="UP000601435">
    <property type="component" value="Unassembled WGS sequence"/>
</dbReference>
<dbReference type="AlphaFoldDB" id="A0A812X5X8"/>
<dbReference type="EMBL" id="CAJNJA010035474">
    <property type="protein sequence ID" value="CAE7707496.1"/>
    <property type="molecule type" value="Genomic_DNA"/>
</dbReference>
<organism evidence="1 2">
    <name type="scientific">Symbiodinium necroappetens</name>
    <dbReference type="NCBI Taxonomy" id="1628268"/>
    <lineage>
        <taxon>Eukaryota</taxon>
        <taxon>Sar</taxon>
        <taxon>Alveolata</taxon>
        <taxon>Dinophyceae</taxon>
        <taxon>Suessiales</taxon>
        <taxon>Symbiodiniaceae</taxon>
        <taxon>Symbiodinium</taxon>
    </lineage>
</organism>
<proteinExistence type="predicted"/>
<feature type="non-terminal residue" evidence="1">
    <location>
        <position position="1"/>
    </location>
</feature>
<accession>A0A812X5X8</accession>
<dbReference type="OrthoDB" id="435433at2759"/>
<name>A0A812X5X8_9DINO</name>
<comment type="caution">
    <text evidence="1">The sequence shown here is derived from an EMBL/GenBank/DDBJ whole genome shotgun (WGS) entry which is preliminary data.</text>
</comment>
<reference evidence="1" key="1">
    <citation type="submission" date="2021-02" db="EMBL/GenBank/DDBJ databases">
        <authorList>
            <person name="Dougan E. K."/>
            <person name="Rhodes N."/>
            <person name="Thang M."/>
            <person name="Chan C."/>
        </authorList>
    </citation>
    <scope>NUCLEOTIDE SEQUENCE</scope>
</reference>
<protein>
    <submittedName>
        <fullName evidence="1">Uncharacterized protein</fullName>
    </submittedName>
</protein>
<sequence>ISEFAFAGPGLRWLGAESGSFLGAPGLMLRSWQDSLNEVTPRLRLVRISGNSTLDKEIGKCRGSWMAHHYRRAPFVSTIQQQISPMAWKFAASSNAIAATAILGLVSVIFPQDDDAPLLAAAVAEASVDCAAVSLQGQTQVSPEVCREERREDPPDTVYVKLQDVTETSLMKVVSTLCDVAPSKVAEEL</sequence>